<keyword evidence="2" id="KW-1185">Reference proteome</keyword>
<sequence length="72" mass="7493">MGVIAIVTADGLSFQHTVQGTGQASEEVFTCNVIADAVGEAARAAIRETVEDAVLYIREGVRSARMTAPPSS</sequence>
<protein>
    <submittedName>
        <fullName evidence="1">Uncharacterized protein</fullName>
    </submittedName>
</protein>
<dbReference type="Proteomes" id="UP000554286">
    <property type="component" value="Unassembled WGS sequence"/>
</dbReference>
<comment type="caution">
    <text evidence="1">The sequence shown here is derived from an EMBL/GenBank/DDBJ whole genome shotgun (WGS) entry which is preliminary data.</text>
</comment>
<accession>A0A7W6RCW7</accession>
<organism evidence="1 2">
    <name type="scientific">Roseospira visakhapatnamensis</name>
    <dbReference type="NCBI Taxonomy" id="390880"/>
    <lineage>
        <taxon>Bacteria</taxon>
        <taxon>Pseudomonadati</taxon>
        <taxon>Pseudomonadota</taxon>
        <taxon>Alphaproteobacteria</taxon>
        <taxon>Rhodospirillales</taxon>
        <taxon>Rhodospirillaceae</taxon>
        <taxon>Roseospira</taxon>
    </lineage>
</organism>
<dbReference type="RefSeq" id="WP_184044187.1">
    <property type="nucleotide sequence ID" value="NZ_JACIGK010000011.1"/>
</dbReference>
<reference evidence="1 2" key="1">
    <citation type="submission" date="2020-08" db="EMBL/GenBank/DDBJ databases">
        <title>Genome sequencing of Purple Non-Sulfur Bacteria from various extreme environments.</title>
        <authorList>
            <person name="Mayer M."/>
        </authorList>
    </citation>
    <scope>NUCLEOTIDE SEQUENCE [LARGE SCALE GENOMIC DNA]</scope>
    <source>
        <strain evidence="1 2">JA131</strain>
    </source>
</reference>
<proteinExistence type="predicted"/>
<evidence type="ECO:0000313" key="1">
    <source>
        <dbReference type="EMBL" id="MBB4266123.1"/>
    </source>
</evidence>
<gene>
    <name evidence="1" type="ORF">GGD89_001752</name>
</gene>
<name>A0A7W6RCW7_9PROT</name>
<dbReference type="EMBL" id="JACIGK010000011">
    <property type="protein sequence ID" value="MBB4266123.1"/>
    <property type="molecule type" value="Genomic_DNA"/>
</dbReference>
<evidence type="ECO:0000313" key="2">
    <source>
        <dbReference type="Proteomes" id="UP000554286"/>
    </source>
</evidence>
<dbReference type="AlphaFoldDB" id="A0A7W6RCW7"/>